<protein>
    <submittedName>
        <fullName evidence="2">Dihydrofolate reductase</fullName>
    </submittedName>
</protein>
<dbReference type="Gene3D" id="3.40.430.10">
    <property type="entry name" value="Dihydrofolate Reductase, subunit A"/>
    <property type="match status" value="1"/>
</dbReference>
<reference evidence="2 3" key="1">
    <citation type="submission" date="2016-10" db="EMBL/GenBank/DDBJ databases">
        <authorList>
            <person name="de Groot N.N."/>
        </authorList>
    </citation>
    <scope>NUCLEOTIDE SEQUENCE [LARGE SCALE GENOMIC DNA]</scope>
    <source>
        <strain evidence="2 3">DSM 43941</strain>
    </source>
</reference>
<gene>
    <name evidence="2" type="ORF">SAMN04489716_1578</name>
</gene>
<dbReference type="InterPro" id="IPR024072">
    <property type="entry name" value="DHFR-like_dom_sf"/>
</dbReference>
<dbReference type="EMBL" id="LT629758">
    <property type="protein sequence ID" value="SDS77190.1"/>
    <property type="molecule type" value="Genomic_DNA"/>
</dbReference>
<dbReference type="InterPro" id="IPR050765">
    <property type="entry name" value="Riboflavin_Biosynth_HTPR"/>
</dbReference>
<keyword evidence="3" id="KW-1185">Reference proteome</keyword>
<dbReference type="PANTHER" id="PTHR38011:SF12">
    <property type="entry name" value="BIFUNCTIONAL DEAMINASE-REDUCTASE DOMAIN PROTEIN"/>
    <property type="match status" value="1"/>
</dbReference>
<evidence type="ECO:0000313" key="2">
    <source>
        <dbReference type="EMBL" id="SDS77190.1"/>
    </source>
</evidence>
<dbReference type="PANTHER" id="PTHR38011">
    <property type="entry name" value="DIHYDROFOLATE REDUCTASE FAMILY PROTEIN (AFU_ORTHOLOGUE AFUA_8G06820)"/>
    <property type="match status" value="1"/>
</dbReference>
<proteinExistence type="predicted"/>
<evidence type="ECO:0000259" key="1">
    <source>
        <dbReference type="Pfam" id="PF01872"/>
    </source>
</evidence>
<dbReference type="Proteomes" id="UP000198688">
    <property type="component" value="Chromosome I"/>
</dbReference>
<dbReference type="SUPFAM" id="SSF53597">
    <property type="entry name" value="Dihydrofolate reductase-like"/>
    <property type="match status" value="1"/>
</dbReference>
<evidence type="ECO:0000313" key="3">
    <source>
        <dbReference type="Proteomes" id="UP000198688"/>
    </source>
</evidence>
<name>A0A1H1UXV2_9ACTN</name>
<sequence length="198" mass="21559">MAFVTASVAVSADGFMAGENQRLDQPFGDGPVDQITRWMLETREENAAELADVTDADAFIMGRNMFSPDRGEWDLSWRGWWGEDPPYHKPVFVLTHHAREDLPMAGGTTFRFVTGGPHDALERAVKATGDGRISIAGGAETVNQFLTAGLIDQLTLHVTPVIVGSGSRLFDGVPPVKLEQVSSRAASLVTHLTYHVVR</sequence>
<dbReference type="Pfam" id="PF01872">
    <property type="entry name" value="RibD_C"/>
    <property type="match status" value="1"/>
</dbReference>
<dbReference type="STRING" id="113562.SAMN04489716_1578"/>
<dbReference type="GO" id="GO:0009231">
    <property type="term" value="P:riboflavin biosynthetic process"/>
    <property type="evidence" value="ECO:0007669"/>
    <property type="project" value="InterPro"/>
</dbReference>
<dbReference type="InterPro" id="IPR002734">
    <property type="entry name" value="RibDG_C"/>
</dbReference>
<dbReference type="GO" id="GO:0008703">
    <property type="term" value="F:5-amino-6-(5-phosphoribosylamino)uracil reductase activity"/>
    <property type="evidence" value="ECO:0007669"/>
    <property type="project" value="InterPro"/>
</dbReference>
<dbReference type="OrthoDB" id="2313602at2"/>
<feature type="domain" description="Bacterial bifunctional deaminase-reductase C-terminal" evidence="1">
    <location>
        <begin position="3"/>
        <end position="187"/>
    </location>
</feature>
<dbReference type="RefSeq" id="WP_092542943.1">
    <property type="nucleotide sequence ID" value="NZ_LT629758.1"/>
</dbReference>
<accession>A0A1H1UXV2</accession>
<organism evidence="2 3">
    <name type="scientific">Actinoplanes derwentensis</name>
    <dbReference type="NCBI Taxonomy" id="113562"/>
    <lineage>
        <taxon>Bacteria</taxon>
        <taxon>Bacillati</taxon>
        <taxon>Actinomycetota</taxon>
        <taxon>Actinomycetes</taxon>
        <taxon>Micromonosporales</taxon>
        <taxon>Micromonosporaceae</taxon>
        <taxon>Actinoplanes</taxon>
    </lineage>
</organism>
<dbReference type="AlphaFoldDB" id="A0A1H1UXV2"/>